<comment type="caution">
    <text evidence="4">The sequence shown here is derived from an EMBL/GenBank/DDBJ whole genome shotgun (WGS) entry which is preliminary data.</text>
</comment>
<dbReference type="PANTHER" id="PTHR43191:SF12">
    <property type="entry name" value="RRNA METHYLASE"/>
    <property type="match status" value="1"/>
</dbReference>
<dbReference type="PANTHER" id="PTHR43191">
    <property type="entry name" value="RRNA METHYLTRANSFERASE 3"/>
    <property type="match status" value="1"/>
</dbReference>
<keyword evidence="1 4" id="KW-0489">Methyltransferase</keyword>
<dbReference type="CDD" id="cd18095">
    <property type="entry name" value="SpoU-like_rRNA-MTase"/>
    <property type="match status" value="1"/>
</dbReference>
<sequence length="270" mass="28553">MEIRCTAGLDDPRLALFCGLTDHELRRSVEAEHGIFIAESAKVVRSALAACVRPVAFLLEDRRLGQAAALIEAAGPDVPVFVLDREEISRIVGYPHNRGVLCAMERPAPRPADEVLAQAKTCAVVEAVTDTTNVGAIFRSAAALGCDAVLLTPTCADPLARRCVRVSMGSVFSVPWARTGPWPEEGVELLHGHGFTVVACALSADALELGSAAADAVEQPALLFGTEGDGLAPSTVALADRVVRIPMAHGIDSLNVAAASAVFFWQYCRR</sequence>
<accession>A0AAV5B3E1</accession>
<dbReference type="AlphaFoldDB" id="A0AAV5B3E1"/>
<protein>
    <submittedName>
        <fullName evidence="4">rRNA methyltransferase</fullName>
    </submittedName>
</protein>
<feature type="domain" description="tRNA/rRNA methyltransferase SpoU type" evidence="3">
    <location>
        <begin position="123"/>
        <end position="264"/>
    </location>
</feature>
<dbReference type="GO" id="GO:0006396">
    <property type="term" value="P:RNA processing"/>
    <property type="evidence" value="ECO:0007669"/>
    <property type="project" value="InterPro"/>
</dbReference>
<dbReference type="InterPro" id="IPR001537">
    <property type="entry name" value="SpoU_MeTrfase"/>
</dbReference>
<dbReference type="Gene3D" id="3.40.1280.10">
    <property type="match status" value="1"/>
</dbReference>
<dbReference type="Pfam" id="PF00588">
    <property type="entry name" value="SpoU_methylase"/>
    <property type="match status" value="1"/>
</dbReference>
<dbReference type="InterPro" id="IPR029064">
    <property type="entry name" value="Ribosomal_eL30-like_sf"/>
</dbReference>
<gene>
    <name evidence="4" type="ORF">ATOP_10030</name>
</gene>
<dbReference type="RefSeq" id="WP_135977351.1">
    <property type="nucleotide sequence ID" value="NZ_BQKC01000001.1"/>
</dbReference>
<evidence type="ECO:0000259" key="3">
    <source>
        <dbReference type="Pfam" id="PF00588"/>
    </source>
</evidence>
<dbReference type="GO" id="GO:0032259">
    <property type="term" value="P:methylation"/>
    <property type="evidence" value="ECO:0007669"/>
    <property type="project" value="UniProtKB-KW"/>
</dbReference>
<evidence type="ECO:0000313" key="5">
    <source>
        <dbReference type="Proteomes" id="UP001055025"/>
    </source>
</evidence>
<reference evidence="4" key="1">
    <citation type="journal article" date="2022" name="Int. J. Syst. Evol. Microbiol.">
        <title>Granulimonas faecalis gen. nov., sp. nov., and Leptogranulimonas caecicola gen. nov., sp. nov., novel lactate-producing Atopobiaceae bacteria isolated from mouse intestines, and an emended description of the family Atopobiaceae.</title>
        <authorList>
            <person name="Morinaga K."/>
            <person name="Kusada H."/>
            <person name="Sakamoto S."/>
            <person name="Murakami T."/>
            <person name="Toyoda A."/>
            <person name="Mori H."/>
            <person name="Meng X.Y."/>
            <person name="Takashino M."/>
            <person name="Murotomi K."/>
            <person name="Tamaki H."/>
        </authorList>
    </citation>
    <scope>NUCLEOTIDE SEQUENCE</scope>
    <source>
        <strain evidence="4">OPF53</strain>
    </source>
</reference>
<dbReference type="Gene3D" id="3.30.1330.30">
    <property type="match status" value="1"/>
</dbReference>
<dbReference type="SUPFAM" id="SSF55315">
    <property type="entry name" value="L30e-like"/>
    <property type="match status" value="1"/>
</dbReference>
<dbReference type="EMBL" id="BQKC01000001">
    <property type="protein sequence ID" value="GJM55348.1"/>
    <property type="molecule type" value="Genomic_DNA"/>
</dbReference>
<evidence type="ECO:0000256" key="2">
    <source>
        <dbReference type="ARBA" id="ARBA00022679"/>
    </source>
</evidence>
<name>A0AAV5B3E1_9ACTN</name>
<dbReference type="GO" id="GO:0003723">
    <property type="term" value="F:RNA binding"/>
    <property type="evidence" value="ECO:0007669"/>
    <property type="project" value="InterPro"/>
</dbReference>
<evidence type="ECO:0000256" key="1">
    <source>
        <dbReference type="ARBA" id="ARBA00022603"/>
    </source>
</evidence>
<dbReference type="InterPro" id="IPR029028">
    <property type="entry name" value="Alpha/beta_knot_MTases"/>
</dbReference>
<organism evidence="4 5">
    <name type="scientific">Granulimonas faecalis</name>
    <dbReference type="NCBI Taxonomy" id="2894155"/>
    <lineage>
        <taxon>Bacteria</taxon>
        <taxon>Bacillati</taxon>
        <taxon>Actinomycetota</taxon>
        <taxon>Coriobacteriia</taxon>
        <taxon>Coriobacteriales</taxon>
        <taxon>Kribbibacteriaceae</taxon>
        <taxon>Granulimonas</taxon>
    </lineage>
</organism>
<dbReference type="Proteomes" id="UP001055025">
    <property type="component" value="Unassembled WGS sequence"/>
</dbReference>
<keyword evidence="2" id="KW-0808">Transferase</keyword>
<evidence type="ECO:0000313" key="4">
    <source>
        <dbReference type="EMBL" id="GJM55348.1"/>
    </source>
</evidence>
<keyword evidence="5" id="KW-1185">Reference proteome</keyword>
<dbReference type="InterPro" id="IPR029026">
    <property type="entry name" value="tRNA_m1G_MTases_N"/>
</dbReference>
<dbReference type="GO" id="GO:0008173">
    <property type="term" value="F:RNA methyltransferase activity"/>
    <property type="evidence" value="ECO:0007669"/>
    <property type="project" value="InterPro"/>
</dbReference>
<proteinExistence type="predicted"/>
<dbReference type="InterPro" id="IPR051259">
    <property type="entry name" value="rRNA_Methyltransferase"/>
</dbReference>
<dbReference type="SUPFAM" id="SSF75217">
    <property type="entry name" value="alpha/beta knot"/>
    <property type="match status" value="1"/>
</dbReference>